<dbReference type="NCBIfam" id="NF009239">
    <property type="entry name" value="PRK12595.1"/>
    <property type="match status" value="1"/>
</dbReference>
<gene>
    <name evidence="4" type="primary">aroF</name>
    <name evidence="4" type="ORF">BRSU_1081</name>
</gene>
<feature type="domain" description="DAHP synthetase I/KDSA" evidence="2">
    <location>
        <begin position="82"/>
        <end position="325"/>
    </location>
</feature>
<sequence length="347" mass="37649">MIVVMKPNAKEEHVNSIIERLKNAGLGINKSVGVDYTVIGMVGDTSKIDRELIASLPGVSKVLKVQEPFKRANRAFKKEDTVVDVSGVKIGEGKPVIIAGPCSVESEDQVINIAKSVKAAGASILRGGAFKPRTSPYAFQGLALDGLKILKLAKEEVGIPIVSEIVSIRHLEDFENTVDMIQIGARNMQNFELLKEVGKLKKPILLKRGLSSTIEEWLMSAEYILNQGNENVVLCERGVRTFETYTRNTFDVSAIPAIKRLSHLPVIGDPSHASGKSWMALPLTLAAISAGADGMIIEVHNDPEHALCDGAQSIKPDVFADIMESVNMISDTVAKIKEKHGGKIYTK</sequence>
<feature type="domain" description="DAHP synthase ferredoxin-like" evidence="3">
    <location>
        <begin position="1"/>
        <end position="67"/>
    </location>
</feature>
<dbReference type="SUPFAM" id="SSF51569">
    <property type="entry name" value="Aldolase"/>
    <property type="match status" value="1"/>
</dbReference>
<reference evidence="5" key="1">
    <citation type="submission" date="2015-04" db="EMBL/GenBank/DDBJ databases">
        <authorList>
            <person name="Mushtaq Mamoona"/>
        </authorList>
    </citation>
    <scope>NUCLEOTIDE SEQUENCE [LARGE SCALE GENOMIC DNA]</scope>
    <source>
        <strain evidence="5">AN4859/03</strain>
    </source>
</reference>
<keyword evidence="1 4" id="KW-0808">Transferase</keyword>
<dbReference type="InterPro" id="IPR052899">
    <property type="entry name" value="Class-I_DAHP_synthase"/>
</dbReference>
<dbReference type="Gene3D" id="3.30.70.1140">
    <property type="entry name" value="Phospho-2-dehydro-3-deoxyheptonate aldolase, domain 1"/>
    <property type="match status" value="1"/>
</dbReference>
<dbReference type="GO" id="GO:0009073">
    <property type="term" value="P:aromatic amino acid family biosynthetic process"/>
    <property type="evidence" value="ECO:0007669"/>
    <property type="project" value="InterPro"/>
</dbReference>
<dbReference type="InterPro" id="IPR041071">
    <property type="entry name" value="DAHP_snth_FXD"/>
</dbReference>
<dbReference type="NCBIfam" id="TIGR01361">
    <property type="entry name" value="DAHP_synth_Bsub"/>
    <property type="match status" value="1"/>
</dbReference>
<organism evidence="4 5">
    <name type="scientific">Brachyspira suanatina</name>
    <dbReference type="NCBI Taxonomy" id="381802"/>
    <lineage>
        <taxon>Bacteria</taxon>
        <taxon>Pseudomonadati</taxon>
        <taxon>Spirochaetota</taxon>
        <taxon>Spirochaetia</taxon>
        <taxon>Brachyspirales</taxon>
        <taxon>Brachyspiraceae</taxon>
        <taxon>Brachyspira</taxon>
    </lineage>
</organism>
<dbReference type="PANTHER" id="PTHR43018:SF2">
    <property type="entry name" value="PHOSPHO-2-DEHYDRO-3-DEOXYHEPTONATE ALDOLASE"/>
    <property type="match status" value="1"/>
</dbReference>
<dbReference type="InterPro" id="IPR013785">
    <property type="entry name" value="Aldolase_TIM"/>
</dbReference>
<evidence type="ECO:0000313" key="4">
    <source>
        <dbReference type="EMBL" id="CRF32875.1"/>
    </source>
</evidence>
<dbReference type="EMBL" id="CVLB01000001">
    <property type="protein sequence ID" value="CRF32875.1"/>
    <property type="molecule type" value="Genomic_DNA"/>
</dbReference>
<dbReference type="NCBIfam" id="NF006421">
    <property type="entry name" value="PRK08673.1"/>
    <property type="match status" value="1"/>
</dbReference>
<dbReference type="GO" id="GO:0003849">
    <property type="term" value="F:3-deoxy-7-phosphoheptulonate synthase activity"/>
    <property type="evidence" value="ECO:0007669"/>
    <property type="project" value="UniProtKB-EC"/>
</dbReference>
<accession>A0A0G4K5Y9</accession>
<proteinExistence type="predicted"/>
<keyword evidence="5" id="KW-1185">Reference proteome</keyword>
<evidence type="ECO:0000259" key="2">
    <source>
        <dbReference type="Pfam" id="PF00793"/>
    </source>
</evidence>
<dbReference type="InterPro" id="IPR006218">
    <property type="entry name" value="DAHP1/KDSA"/>
</dbReference>
<protein>
    <submittedName>
        <fullName evidence="4">Phospho-2-dehydro-3-deoxyheptonate aldolase</fullName>
        <ecNumber evidence="4">2.5.1.54</ecNumber>
    </submittedName>
</protein>
<evidence type="ECO:0000259" key="3">
    <source>
        <dbReference type="Pfam" id="PF18152"/>
    </source>
</evidence>
<dbReference type="EC" id="2.5.1.54" evidence="4"/>
<dbReference type="Pfam" id="PF00793">
    <property type="entry name" value="DAHP_synth_1"/>
    <property type="match status" value="1"/>
</dbReference>
<dbReference type="GO" id="GO:0016832">
    <property type="term" value="F:aldehyde-lyase activity"/>
    <property type="evidence" value="ECO:0007669"/>
    <property type="project" value="InterPro"/>
</dbReference>
<dbReference type="Gene3D" id="3.20.20.70">
    <property type="entry name" value="Aldolase class I"/>
    <property type="match status" value="1"/>
</dbReference>
<dbReference type="InterPro" id="IPR006268">
    <property type="entry name" value="DAHP_syn_2"/>
</dbReference>
<evidence type="ECO:0000256" key="1">
    <source>
        <dbReference type="ARBA" id="ARBA00022679"/>
    </source>
</evidence>
<dbReference type="AlphaFoldDB" id="A0A0G4K5Y9"/>
<dbReference type="Proteomes" id="UP000043763">
    <property type="component" value="Unassembled WGS sequence"/>
</dbReference>
<name>A0A0G4K5Y9_9SPIR</name>
<dbReference type="OrthoDB" id="9780456at2"/>
<evidence type="ECO:0000313" key="5">
    <source>
        <dbReference type="Proteomes" id="UP000043763"/>
    </source>
</evidence>
<dbReference type="PANTHER" id="PTHR43018">
    <property type="entry name" value="PHOSPHO-2-DEHYDRO-3-DEOXYHEPTONATE ALDOLASE"/>
    <property type="match status" value="1"/>
</dbReference>
<dbReference type="Pfam" id="PF18152">
    <property type="entry name" value="DAHP_snth_FXD"/>
    <property type="match status" value="1"/>
</dbReference>
<dbReference type="RefSeq" id="WP_048594248.1">
    <property type="nucleotide sequence ID" value="NZ_CVLB01000001.1"/>
</dbReference>